<keyword evidence="3" id="KW-1185">Reference proteome</keyword>
<feature type="region of interest" description="Disordered" evidence="1">
    <location>
        <begin position="28"/>
        <end position="49"/>
    </location>
</feature>
<evidence type="ECO:0000313" key="2">
    <source>
        <dbReference type="EMBL" id="KAI5333033.1"/>
    </source>
</evidence>
<evidence type="ECO:0000256" key="1">
    <source>
        <dbReference type="SAM" id="MobiDB-lite"/>
    </source>
</evidence>
<comment type="caution">
    <text evidence="2">The sequence shown here is derived from an EMBL/GenBank/DDBJ whole genome shotgun (WGS) entry which is preliminary data.</text>
</comment>
<sequence length="85" mass="9258">MAAAYLINHTPSRVLDFNSDHVSPISVSKKEMTSRTGQSYWSPQPGAEDGALYEETTGRTGECTGRHSLAMMKSLSVKKRPVATT</sequence>
<proteinExistence type="predicted"/>
<accession>A0AAD4VXG9</accession>
<evidence type="ECO:0000313" key="3">
    <source>
        <dbReference type="Proteomes" id="UP001054821"/>
    </source>
</evidence>
<reference evidence="2 3" key="1">
    <citation type="journal article" date="2022" name="G3 (Bethesda)">
        <title>Whole-genome sequence and methylome profiling of the almond [Prunus dulcis (Mill.) D.A. Webb] cultivar 'Nonpareil'.</title>
        <authorList>
            <person name="D'Amico-Willman K.M."/>
            <person name="Ouma W.Z."/>
            <person name="Meulia T."/>
            <person name="Sideli G.M."/>
            <person name="Gradziel T.M."/>
            <person name="Fresnedo-Ramirez J."/>
        </authorList>
    </citation>
    <scope>NUCLEOTIDE SEQUENCE [LARGE SCALE GENOMIC DNA]</scope>
    <source>
        <strain evidence="2">Clone GOH B32 T37-40</strain>
    </source>
</reference>
<dbReference type="AlphaFoldDB" id="A0AAD4VXG9"/>
<organism evidence="2 3">
    <name type="scientific">Prunus dulcis</name>
    <name type="common">Almond</name>
    <name type="synonym">Amygdalus dulcis</name>
    <dbReference type="NCBI Taxonomy" id="3755"/>
    <lineage>
        <taxon>Eukaryota</taxon>
        <taxon>Viridiplantae</taxon>
        <taxon>Streptophyta</taxon>
        <taxon>Embryophyta</taxon>
        <taxon>Tracheophyta</taxon>
        <taxon>Spermatophyta</taxon>
        <taxon>Magnoliopsida</taxon>
        <taxon>eudicotyledons</taxon>
        <taxon>Gunneridae</taxon>
        <taxon>Pentapetalae</taxon>
        <taxon>rosids</taxon>
        <taxon>fabids</taxon>
        <taxon>Rosales</taxon>
        <taxon>Rosaceae</taxon>
        <taxon>Amygdaloideae</taxon>
        <taxon>Amygdaleae</taxon>
        <taxon>Prunus</taxon>
    </lineage>
</organism>
<dbReference type="EMBL" id="JAJFAZ020000004">
    <property type="protein sequence ID" value="KAI5333033.1"/>
    <property type="molecule type" value="Genomic_DNA"/>
</dbReference>
<gene>
    <name evidence="2" type="ORF">L3X38_023163</name>
</gene>
<protein>
    <submittedName>
        <fullName evidence="2">Uncharacterized protein</fullName>
    </submittedName>
</protein>
<name>A0AAD4VXG9_PRUDU</name>
<dbReference type="Proteomes" id="UP001054821">
    <property type="component" value="Chromosome 4"/>
</dbReference>